<dbReference type="AlphaFoldDB" id="A0A0S3QTD4"/>
<sequence length="102" mass="11817">MGKRKSYSPEFKAKVALEAIKGEKAAAQIASEYGVHPSQVTKWKNYFLENCYKVFAEGFTKEEQLQKHIEHLYKEIGQLKLERDFLSRKLGLLQTPGRGLKW</sequence>
<dbReference type="InterPro" id="IPR009057">
    <property type="entry name" value="Homeodomain-like_sf"/>
</dbReference>
<dbReference type="RefSeq" id="WP_068550767.1">
    <property type="nucleotide sequence ID" value="NZ_AP013035.1"/>
</dbReference>
<gene>
    <name evidence="2" type="ORF">TST_0759</name>
</gene>
<name>A0A0S3QTD4_THET7</name>
<accession>A0A0S3QTD4</accession>
<dbReference type="Proteomes" id="UP000063234">
    <property type="component" value="Chromosome"/>
</dbReference>
<keyword evidence="1" id="KW-0175">Coiled coil</keyword>
<feature type="coiled-coil region" evidence="1">
    <location>
        <begin position="62"/>
        <end position="89"/>
    </location>
</feature>
<dbReference type="SUPFAM" id="SSF46689">
    <property type="entry name" value="Homeodomain-like"/>
    <property type="match status" value="1"/>
</dbReference>
<protein>
    <submittedName>
        <fullName evidence="2">Transposase IS3/IS911 family</fullName>
    </submittedName>
</protein>
<keyword evidence="3" id="KW-1185">Reference proteome</keyword>
<dbReference type="GO" id="GO:0004803">
    <property type="term" value="F:transposase activity"/>
    <property type="evidence" value="ECO:0007669"/>
    <property type="project" value="InterPro"/>
</dbReference>
<evidence type="ECO:0000313" key="2">
    <source>
        <dbReference type="EMBL" id="BAT71564.1"/>
    </source>
</evidence>
<dbReference type="Gene3D" id="1.10.10.60">
    <property type="entry name" value="Homeodomain-like"/>
    <property type="match status" value="1"/>
</dbReference>
<reference evidence="3" key="1">
    <citation type="journal article" date="2018" name="Science">
        <title>A primordial and reversible TCA cycle in a facultatively chemolithoautotrophic thermophile.</title>
        <authorList>
            <person name="Nunoura T."/>
            <person name="Chikaraishi Y."/>
            <person name="Izaki R."/>
            <person name="Suwa T."/>
            <person name="Sato T."/>
            <person name="Harada T."/>
            <person name="Mori K."/>
            <person name="Kato Y."/>
            <person name="Miyazaki M."/>
            <person name="Shimamura S."/>
            <person name="Yanagawa K."/>
            <person name="Shuto A."/>
            <person name="Ohkouchi N."/>
            <person name="Fujita N."/>
            <person name="Takaki Y."/>
            <person name="Atomi H."/>
            <person name="Takai K."/>
        </authorList>
    </citation>
    <scope>NUCLEOTIDE SEQUENCE [LARGE SCALE GENOMIC DNA]</scope>
    <source>
        <strain evidence="3">DSM 17441 / JCM 13301 / NBRC 103674 / ABI70S6</strain>
    </source>
</reference>
<dbReference type="GO" id="GO:0006313">
    <property type="term" value="P:DNA transposition"/>
    <property type="evidence" value="ECO:0007669"/>
    <property type="project" value="InterPro"/>
</dbReference>
<dbReference type="InterPro" id="IPR002514">
    <property type="entry name" value="Transposase_8"/>
</dbReference>
<dbReference type="STRING" id="1298851.TST_0759"/>
<dbReference type="OrthoDB" id="531972at2"/>
<dbReference type="KEGG" id="ttk:TST_0759"/>
<evidence type="ECO:0000256" key="1">
    <source>
        <dbReference type="SAM" id="Coils"/>
    </source>
</evidence>
<dbReference type="GO" id="GO:0003677">
    <property type="term" value="F:DNA binding"/>
    <property type="evidence" value="ECO:0007669"/>
    <property type="project" value="InterPro"/>
</dbReference>
<proteinExistence type="predicted"/>
<organism evidence="2 3">
    <name type="scientific">Thermosulfidibacter takaii (strain DSM 17441 / JCM 13301 / NBRC 103674 / ABI70S6)</name>
    <dbReference type="NCBI Taxonomy" id="1298851"/>
    <lineage>
        <taxon>Bacteria</taxon>
        <taxon>Pseudomonadati</taxon>
        <taxon>Thermosulfidibacterota</taxon>
        <taxon>Thermosulfidibacteria</taxon>
        <taxon>Thermosulfidibacterales</taxon>
        <taxon>Thermosulfidibacteraceae</taxon>
    </lineage>
</organism>
<evidence type="ECO:0000313" key="3">
    <source>
        <dbReference type="Proteomes" id="UP000063234"/>
    </source>
</evidence>
<dbReference type="EMBL" id="AP013035">
    <property type="protein sequence ID" value="BAT71564.1"/>
    <property type="molecule type" value="Genomic_DNA"/>
</dbReference>
<dbReference type="Pfam" id="PF01527">
    <property type="entry name" value="HTH_Tnp_1"/>
    <property type="match status" value="1"/>
</dbReference>